<evidence type="ECO:0008006" key="5">
    <source>
        <dbReference type="Google" id="ProtNLM"/>
    </source>
</evidence>
<feature type="transmembrane region" description="Helical" evidence="1">
    <location>
        <begin position="717"/>
        <end position="739"/>
    </location>
</feature>
<evidence type="ECO:0000313" key="3">
    <source>
        <dbReference type="EMBL" id="RHY52437.1"/>
    </source>
</evidence>
<dbReference type="Proteomes" id="UP000265716">
    <property type="component" value="Unassembled WGS sequence"/>
</dbReference>
<feature type="signal peptide" evidence="2">
    <location>
        <begin position="1"/>
        <end position="22"/>
    </location>
</feature>
<feature type="transmembrane region" description="Helical" evidence="1">
    <location>
        <begin position="861"/>
        <end position="880"/>
    </location>
</feature>
<keyword evidence="2" id="KW-0732">Signal</keyword>
<feature type="transmembrane region" description="Helical" evidence="1">
    <location>
        <begin position="951"/>
        <end position="971"/>
    </location>
</feature>
<feature type="chain" id="PRO_5017372607" description="Membrane-associated protein" evidence="2">
    <location>
        <begin position="23"/>
        <end position="1878"/>
    </location>
</feature>
<feature type="transmembrane region" description="Helical" evidence="1">
    <location>
        <begin position="1625"/>
        <end position="1644"/>
    </location>
</feature>
<organism evidence="3 4">
    <name type="scientific">Aphanomyces astaci</name>
    <name type="common">Crayfish plague agent</name>
    <dbReference type="NCBI Taxonomy" id="112090"/>
    <lineage>
        <taxon>Eukaryota</taxon>
        <taxon>Sar</taxon>
        <taxon>Stramenopiles</taxon>
        <taxon>Oomycota</taxon>
        <taxon>Saprolegniomycetes</taxon>
        <taxon>Saprolegniales</taxon>
        <taxon>Verrucalvaceae</taxon>
        <taxon>Aphanomyces</taxon>
    </lineage>
</organism>
<comment type="caution">
    <text evidence="3">The sequence shown here is derived from an EMBL/GenBank/DDBJ whole genome shotgun (WGS) entry which is preliminary data.</text>
</comment>
<dbReference type="EMBL" id="QUTC01006378">
    <property type="protein sequence ID" value="RHY52437.1"/>
    <property type="molecule type" value="Genomic_DNA"/>
</dbReference>
<keyword evidence="1" id="KW-0472">Membrane</keyword>
<reference evidence="3 4" key="1">
    <citation type="submission" date="2018-08" db="EMBL/GenBank/DDBJ databases">
        <title>Aphanomyces genome sequencing and annotation.</title>
        <authorList>
            <person name="Minardi D."/>
            <person name="Oidtmann B."/>
            <person name="Van Der Giezen M."/>
            <person name="Studholme D.J."/>
        </authorList>
    </citation>
    <scope>NUCLEOTIDE SEQUENCE [LARGE SCALE GENOMIC DNA]</scope>
    <source>
        <strain evidence="3 4">SA</strain>
    </source>
</reference>
<proteinExistence type="predicted"/>
<name>A0A397CT69_APHAT</name>
<accession>A0A397CT69</accession>
<feature type="transmembrane region" description="Helical" evidence="1">
    <location>
        <begin position="909"/>
        <end position="930"/>
    </location>
</feature>
<evidence type="ECO:0000256" key="1">
    <source>
        <dbReference type="SAM" id="Phobius"/>
    </source>
</evidence>
<evidence type="ECO:0000313" key="4">
    <source>
        <dbReference type="Proteomes" id="UP000265716"/>
    </source>
</evidence>
<feature type="transmembrane region" description="Helical" evidence="1">
    <location>
        <begin position="745"/>
        <end position="766"/>
    </location>
</feature>
<feature type="transmembrane region" description="Helical" evidence="1">
    <location>
        <begin position="1767"/>
        <end position="1786"/>
    </location>
</feature>
<gene>
    <name evidence="3" type="ORF">DYB38_005199</name>
</gene>
<feature type="transmembrane region" description="Helical" evidence="1">
    <location>
        <begin position="773"/>
        <end position="794"/>
    </location>
</feature>
<dbReference type="PROSITE" id="PS51257">
    <property type="entry name" value="PROKAR_LIPOPROTEIN"/>
    <property type="match status" value="1"/>
</dbReference>
<dbReference type="VEuPathDB" id="FungiDB:H257_08640"/>
<feature type="transmembrane region" description="Helical" evidence="1">
    <location>
        <begin position="831"/>
        <end position="849"/>
    </location>
</feature>
<feature type="transmembrane region" description="Helical" evidence="1">
    <location>
        <begin position="1581"/>
        <end position="1604"/>
    </location>
</feature>
<protein>
    <recommendedName>
        <fullName evidence="5">Membrane-associated protein</fullName>
    </recommendedName>
</protein>
<evidence type="ECO:0000256" key="2">
    <source>
        <dbReference type="SAM" id="SignalP"/>
    </source>
</evidence>
<dbReference type="VEuPathDB" id="FungiDB:H257_08641"/>
<keyword evidence="1" id="KW-0812">Transmembrane</keyword>
<feature type="transmembrane region" description="Helical" evidence="1">
    <location>
        <begin position="657"/>
        <end position="684"/>
    </location>
</feature>
<keyword evidence="1" id="KW-1133">Transmembrane helix</keyword>
<sequence>MPFVRFAVVALVAIASTTVVMGACKTAVGGSVTVNKLGDAFYLKAGTLPATTTPHRIIPVQTKEKYLEAREDGPVQHGPLQLSRLATVLGFLYLAVTVSCSAWYLKIVEPHLDNDLWLPHFNSTGMQTYLGDLIHLRRNLNQVGTFDVSLPDSTLLRAYGEVDTLLTLPPSNPRQTLLDSIPFDDVITTIRMQSLDTYLAYRIPYCWADMSRRFEMAHTVTRQARCAAADKDNAAVYLETVLRNTEVQAILAWPLFDLLNETVLVPMTVVDAVEGPKWIASIVHGSLLPVADEVRFWDLQGLHRFTLQLQNTFPQRIDDAILLEDALGMQQRFTISSMSVTSPERGAGTTFWTSLSLSSDLTVASAFGCSIVRGSPNDAAALGLSWDTDLVYAQAAGFVGTDLMRANVGPLGSIDIRTIPVPPALTAYFLAFRAGLYDYLQQDSNARKVYFHLSEPVVSPVPATWGGLSYYGGNPMCVLQSSATFVQPSFGISDDCAEQVPYTMTLRRENVFFALISSGLSIDQLGFVCNLSSTSSDQCLATLFTALPLVTVWNQTTAFGNQSPPPITAMSNLNISFMQFASAIDDTTSQSFLLQPLVAANDMWSFYGWVGIHEWLSGRREVYSFEGDIATLTVLTEAQDEVYLVANDLEIPRKGCFYIWVITIYVTFVLVLVVSLMICYAFFIGFHVEWWNLFQCNWVIGYVWIGRPFLFLRGMTAMLLLSSSTVSFANNLGFARISFTPKPLIHTMVLAGESTWLTIVLHDILLPFTDQELTVYAPLSTAFIWAIMTVIQVVSPHGATLTLDRTCSYEFVGLSASCTSATVQFGSVRRFGLLFIVHVASIALAYLIVKVYYTVTGRRRAHGNVVAHVLIPGVAQAFFIQSGNGELFLDRVACVMCGMFSYRDTIFHAPSWIVLHLHAHNGIGFLFDVAKFVMKPLSAPETIKKHKYIRILGLVGLVNMGMSVTGSWAYLGQVKDIMSNDFWWAGFNTTGHQTYLCNWFNRQLNEPTLGRSVELQMNQLEYAEVGTDNHYNATDTVVYVAPLYASAIQLEVNTLSNVITGLRAMQGCDVPWIATAYCYVDFGRKWEMANSETRQARCLTSERQNAAVYLDAVLRNADWASLTSCWQDSLSTGVFSYLNTIQDGKTWLQTLPSGLAIHNELQFWQANGISEYVTQWQNYKQLGIVETFDVQNAFGFTYPMTIKRSRGSFRTELGASSFKMSWGLASDLWAVATNLTLIGGLHLVRQSPSFAFRNVTPAALLQQNLTLGSPMNQGLSLVQDTLGPFGNIDMKRVTCPTSLRQVYQNLTESLVLLLNVNASTVSDYQWLLQNNANLMTILETYQNLLPNNLSPFALIPPEWNTSVALCGGKLMCGFDSCGGRMAQDFFSATEDCSAAFELDDTSPSNENLLKAMLAVGLNSLEEDITLQVICSCETKPPSSCDDCVHMLRNGTFFLSTYYTPPSLAALRDLAAPVERYLRDDVKLEMLQFVTDAPDGVLVPSSVVELSRVRLLGEPSAAVPSFAAWLYLMDWVEGRREAVTFHGDSDTPITTLSDHVIGMVAPANEREIPLSFSFYAYRLSQYITGVLFCVACAVCFYIITSVARVEGMNMLTFNQVAGLVWVGRPLILVRSLTAICVLSTSTLIMDPPLNAGQLVSRMVEVSAPWYKTFLSTAELNWLVFVLEDILSIVTKQRAFTCTVQNPLLATFLTSFLTQSTMLTWTISGTWSSVAPVRHAISVQRKCDLLEVDLDVTCSSGVLAYGIPSRFCGLILLASACSVTAFGLKLVLLKRAATPPTRTSAFLPAVAQYSFDFSKWHVDDVLYIDKPSAILAGVLIVEASHAFYVFDIKNWRCYAINTPRNPIEQYGSMQHLYHALPLTE</sequence>